<dbReference type="AlphaFoldDB" id="A0A0L7B051"/>
<dbReference type="PANTHER" id="PTHR10642:SF26">
    <property type="entry name" value="RIBONUCLEASE H1"/>
    <property type="match status" value="1"/>
</dbReference>
<accession>A0A0L7B051</accession>
<dbReference type="GO" id="GO:0003676">
    <property type="term" value="F:nucleic acid binding"/>
    <property type="evidence" value="ECO:0007669"/>
    <property type="project" value="InterPro"/>
</dbReference>
<feature type="domain" description="RNase H type-1" evidence="12">
    <location>
        <begin position="1"/>
        <end position="153"/>
    </location>
</feature>
<comment type="subunit">
    <text evidence="4">Monomer.</text>
</comment>
<gene>
    <name evidence="13" type="ORF">BBM1128_04330</name>
</gene>
<evidence type="ECO:0000256" key="11">
    <source>
        <dbReference type="SAM" id="MobiDB-lite"/>
    </source>
</evidence>
<dbReference type="EC" id="3.1.26.4" evidence="5"/>
<dbReference type="CDD" id="cd09278">
    <property type="entry name" value="RNase_HI_prokaryote_like"/>
    <property type="match status" value="1"/>
</dbReference>
<dbReference type="PROSITE" id="PS50879">
    <property type="entry name" value="RNASE_H_1"/>
    <property type="match status" value="1"/>
</dbReference>
<organism evidence="13 14">
    <name type="scientific">Bifidobacterium breve MCC 1128</name>
    <dbReference type="NCBI Taxonomy" id="1365965"/>
    <lineage>
        <taxon>Bacteria</taxon>
        <taxon>Bacillati</taxon>
        <taxon>Actinomycetota</taxon>
        <taxon>Actinomycetes</taxon>
        <taxon>Bifidobacteriales</taxon>
        <taxon>Bifidobacteriaceae</taxon>
        <taxon>Bifidobacterium</taxon>
    </lineage>
</organism>
<evidence type="ECO:0000256" key="10">
    <source>
        <dbReference type="ARBA" id="ARBA00022842"/>
    </source>
</evidence>
<dbReference type="Gene3D" id="3.30.420.10">
    <property type="entry name" value="Ribonuclease H-like superfamily/Ribonuclease H"/>
    <property type="match status" value="1"/>
</dbReference>
<evidence type="ECO:0000256" key="6">
    <source>
        <dbReference type="ARBA" id="ARBA00022722"/>
    </source>
</evidence>
<dbReference type="InterPro" id="IPR022892">
    <property type="entry name" value="RNaseHI"/>
</dbReference>
<dbReference type="InterPro" id="IPR050092">
    <property type="entry name" value="RNase_H"/>
</dbReference>
<name>A0A0L7B051_BIFBR</name>
<evidence type="ECO:0000256" key="1">
    <source>
        <dbReference type="ARBA" id="ARBA00000077"/>
    </source>
</evidence>
<dbReference type="InterPro" id="IPR002156">
    <property type="entry name" value="RNaseH_domain"/>
</dbReference>
<dbReference type="GO" id="GO:0004523">
    <property type="term" value="F:RNA-DNA hybrid ribonuclease activity"/>
    <property type="evidence" value="ECO:0007669"/>
    <property type="project" value="UniProtKB-EC"/>
</dbReference>
<evidence type="ECO:0000256" key="8">
    <source>
        <dbReference type="ARBA" id="ARBA00022759"/>
    </source>
</evidence>
<comment type="caution">
    <text evidence="13">The sequence shown here is derived from an EMBL/GenBank/DDBJ whole genome shotgun (WGS) entry which is preliminary data.</text>
</comment>
<keyword evidence="8" id="KW-0255">Endonuclease</keyword>
<dbReference type="EMBL" id="AVQD01000008">
    <property type="protein sequence ID" value="KOA40872.1"/>
    <property type="molecule type" value="Genomic_DNA"/>
</dbReference>
<evidence type="ECO:0000256" key="7">
    <source>
        <dbReference type="ARBA" id="ARBA00022723"/>
    </source>
</evidence>
<comment type="catalytic activity">
    <reaction evidence="1">
        <text>Endonucleolytic cleavage to 5'-phosphomonoester.</text>
        <dbReference type="EC" id="3.1.26.4"/>
    </reaction>
</comment>
<dbReference type="Pfam" id="PF00075">
    <property type="entry name" value="RNase_H"/>
    <property type="match status" value="1"/>
</dbReference>
<evidence type="ECO:0000256" key="5">
    <source>
        <dbReference type="ARBA" id="ARBA00012180"/>
    </source>
</evidence>
<keyword evidence="6" id="KW-0540">Nuclease</keyword>
<keyword evidence="10" id="KW-0460">Magnesium</keyword>
<proteinExistence type="inferred from homology"/>
<protein>
    <recommendedName>
        <fullName evidence="5">ribonuclease H</fullName>
        <ecNumber evidence="5">3.1.26.4</ecNumber>
    </recommendedName>
</protein>
<reference evidence="13 14" key="1">
    <citation type="journal article" date="2015" name="Int J Genomics">
        <title>Comparative Genomics Revealed Genetic Diversity and Species/Strain-Level Differences in Carbohydrate Metabolism of Three Probiotic Bifidobacterial Species.</title>
        <authorList>
            <person name="Odamaki T."/>
            <person name="Horigome A."/>
            <person name="Sugahara H."/>
            <person name="Hashikura N."/>
            <person name="Minami J."/>
            <person name="Xiao J.Z."/>
            <person name="Abe F."/>
        </authorList>
    </citation>
    <scope>NUCLEOTIDE SEQUENCE [LARGE SCALE GENOMIC DNA]</scope>
    <source>
        <strain evidence="13 14">MCC 1128</strain>
    </source>
</reference>
<dbReference type="GO" id="GO:0046872">
    <property type="term" value="F:metal ion binding"/>
    <property type="evidence" value="ECO:0007669"/>
    <property type="project" value="UniProtKB-KW"/>
</dbReference>
<feature type="region of interest" description="Disordered" evidence="11">
    <location>
        <begin position="200"/>
        <end position="326"/>
    </location>
</feature>
<dbReference type="SUPFAM" id="SSF53098">
    <property type="entry name" value="Ribonuclease H-like"/>
    <property type="match status" value="1"/>
</dbReference>
<evidence type="ECO:0000256" key="2">
    <source>
        <dbReference type="ARBA" id="ARBA00001946"/>
    </source>
</evidence>
<evidence type="ECO:0000313" key="13">
    <source>
        <dbReference type="EMBL" id="KOA40872.1"/>
    </source>
</evidence>
<evidence type="ECO:0000256" key="9">
    <source>
        <dbReference type="ARBA" id="ARBA00022801"/>
    </source>
</evidence>
<evidence type="ECO:0000256" key="4">
    <source>
        <dbReference type="ARBA" id="ARBA00011245"/>
    </source>
</evidence>
<comment type="cofactor">
    <cofactor evidence="2">
        <name>Mg(2+)</name>
        <dbReference type="ChEBI" id="CHEBI:18420"/>
    </cofactor>
</comment>
<evidence type="ECO:0000256" key="3">
    <source>
        <dbReference type="ARBA" id="ARBA00005300"/>
    </source>
</evidence>
<keyword evidence="9" id="KW-0378">Hydrolase</keyword>
<feature type="compositionally biased region" description="Low complexity" evidence="11">
    <location>
        <begin position="273"/>
        <end position="316"/>
    </location>
</feature>
<sequence>MTIVVSTDGSALGNPNGPMGWAWADHDKNAGGTAGHEHDDHGYDAGGATNGTNQIGELCAVLEALRAHPGSEPLLIESDSQYAINCSTTWVKGWKKNGWKNSQKKPVKNVELVKAIDREISQRPGPVNFKWVKGHAGNEGNELVDELARTYAGDCRSGARDGYLPIEGWQSLLGSEYARGTDVPPDVQLVLDGKADATSLRKPVAADPNTAPGGTPHQVKPSLEELLTEPEGVPDWGDDTPTAEAPAITIDEKSVSNAATNDTPRNATSSPNAAQSPAAEQTPAASTSTATAAPTPTQPAQPAATTPTATPTATPSGLTVSGALRFSPAPKTSPYFNGQPMPIRGSIEVQGYVDGDGNLVITNAPFTRH</sequence>
<dbReference type="Proteomes" id="UP000037193">
    <property type="component" value="Unassembled WGS sequence"/>
</dbReference>
<dbReference type="PANTHER" id="PTHR10642">
    <property type="entry name" value="RIBONUCLEASE H1"/>
    <property type="match status" value="1"/>
</dbReference>
<evidence type="ECO:0000313" key="14">
    <source>
        <dbReference type="Proteomes" id="UP000037193"/>
    </source>
</evidence>
<comment type="similarity">
    <text evidence="3">Belongs to the RNase H family.</text>
</comment>
<evidence type="ECO:0000259" key="12">
    <source>
        <dbReference type="PROSITE" id="PS50879"/>
    </source>
</evidence>
<dbReference type="PATRIC" id="fig|1365965.3.peg.877"/>
<keyword evidence="7" id="KW-0479">Metal-binding</keyword>
<feature type="compositionally biased region" description="Polar residues" evidence="11">
    <location>
        <begin position="255"/>
        <end position="272"/>
    </location>
</feature>
<dbReference type="InterPro" id="IPR036397">
    <property type="entry name" value="RNaseH_sf"/>
</dbReference>
<dbReference type="InterPro" id="IPR012337">
    <property type="entry name" value="RNaseH-like_sf"/>
</dbReference>
<dbReference type="GO" id="GO:0043137">
    <property type="term" value="P:DNA replication, removal of RNA primer"/>
    <property type="evidence" value="ECO:0007669"/>
    <property type="project" value="TreeGrafter"/>
</dbReference>